<dbReference type="PROSITE" id="PS00092">
    <property type="entry name" value="N6_MTASE"/>
    <property type="match status" value="1"/>
</dbReference>
<comment type="caution">
    <text evidence="5">The sequence shown here is derived from an EMBL/GenBank/DDBJ whole genome shotgun (WGS) entry which is preliminary data.</text>
</comment>
<dbReference type="InterPro" id="IPR029063">
    <property type="entry name" value="SAM-dependent_MTases_sf"/>
</dbReference>
<dbReference type="EMBL" id="AUZZ01005583">
    <property type="protein sequence ID" value="EQD49046.1"/>
    <property type="molecule type" value="Genomic_DNA"/>
</dbReference>
<dbReference type="SUPFAM" id="SSF53335">
    <property type="entry name" value="S-adenosyl-L-methionine-dependent methyltransferases"/>
    <property type="match status" value="1"/>
</dbReference>
<dbReference type="Gene3D" id="3.40.50.150">
    <property type="entry name" value="Vaccinia Virus protein VP39"/>
    <property type="match status" value="1"/>
</dbReference>
<reference evidence="5" key="1">
    <citation type="submission" date="2013-08" db="EMBL/GenBank/DDBJ databases">
        <authorList>
            <person name="Mendez C."/>
            <person name="Richter M."/>
            <person name="Ferrer M."/>
            <person name="Sanchez J."/>
        </authorList>
    </citation>
    <scope>NUCLEOTIDE SEQUENCE</scope>
</reference>
<dbReference type="GO" id="GO:0008757">
    <property type="term" value="F:S-adenosylmethionine-dependent methyltransferase activity"/>
    <property type="evidence" value="ECO:0007669"/>
    <property type="project" value="TreeGrafter"/>
</dbReference>
<evidence type="ECO:0000256" key="4">
    <source>
        <dbReference type="ARBA" id="ARBA00022691"/>
    </source>
</evidence>
<comment type="similarity">
    <text evidence="1">Belongs to the eukaryotic/archaeal PrmC-related family.</text>
</comment>
<dbReference type="GO" id="GO:0032259">
    <property type="term" value="P:methylation"/>
    <property type="evidence" value="ECO:0007669"/>
    <property type="project" value="UniProtKB-KW"/>
</dbReference>
<dbReference type="GO" id="GO:0035657">
    <property type="term" value="C:eRF1 methyltransferase complex"/>
    <property type="evidence" value="ECO:0007669"/>
    <property type="project" value="TreeGrafter"/>
</dbReference>
<gene>
    <name evidence="5" type="ORF">B2A_07775</name>
</gene>
<keyword evidence="4" id="KW-0949">S-adenosyl-L-methionine</keyword>
<dbReference type="GO" id="GO:0003676">
    <property type="term" value="F:nucleic acid binding"/>
    <property type="evidence" value="ECO:0007669"/>
    <property type="project" value="InterPro"/>
</dbReference>
<dbReference type="PANTHER" id="PTHR45875">
    <property type="entry name" value="METHYLTRANSFERASE N6AMT1"/>
    <property type="match status" value="1"/>
</dbReference>
<sequence length="149" mass="16188">RVVATDLNPHALRLARARAAAERLPIALVRTDLARGLGRFDRVVFNPPYLPTAPEERDPDRWHNLALDGGPDGTGPVVRWVASLADHLGPGGAGFALVSSLQARPPLARAAAAWRARGGTVEPVAERSFDGERLEVWRWAAPDDRRGPR</sequence>
<evidence type="ECO:0000256" key="1">
    <source>
        <dbReference type="ARBA" id="ARBA00006149"/>
    </source>
</evidence>
<accession>T0ZL50</accession>
<reference evidence="5" key="2">
    <citation type="journal article" date="2014" name="ISME J.">
        <title>Microbial stratification in low pH oxic and suboxic macroscopic growths along an acid mine drainage.</title>
        <authorList>
            <person name="Mendez-Garcia C."/>
            <person name="Mesa V."/>
            <person name="Sprenger R.R."/>
            <person name="Richter M."/>
            <person name="Diez M.S."/>
            <person name="Solano J."/>
            <person name="Bargiela R."/>
            <person name="Golyshina O.V."/>
            <person name="Manteca A."/>
            <person name="Ramos J.L."/>
            <person name="Gallego J.R."/>
            <person name="Llorente I."/>
            <person name="Martins Dos Santos V.A."/>
            <person name="Jensen O.N."/>
            <person name="Pelaez A.I."/>
            <person name="Sanchez J."/>
            <person name="Ferrer M."/>
        </authorList>
    </citation>
    <scope>NUCLEOTIDE SEQUENCE</scope>
</reference>
<dbReference type="InterPro" id="IPR052190">
    <property type="entry name" value="Euk-Arch_PrmC-MTase"/>
</dbReference>
<dbReference type="AlphaFoldDB" id="T0ZL50"/>
<dbReference type="PANTHER" id="PTHR45875:SF1">
    <property type="entry name" value="METHYLTRANSFERASE N6AMT1"/>
    <property type="match status" value="1"/>
</dbReference>
<evidence type="ECO:0000256" key="2">
    <source>
        <dbReference type="ARBA" id="ARBA00022603"/>
    </source>
</evidence>
<feature type="non-terminal residue" evidence="5">
    <location>
        <position position="1"/>
    </location>
</feature>
<evidence type="ECO:0000313" key="5">
    <source>
        <dbReference type="EMBL" id="EQD49046.1"/>
    </source>
</evidence>
<name>T0ZL50_9ZZZZ</name>
<evidence type="ECO:0000256" key="3">
    <source>
        <dbReference type="ARBA" id="ARBA00022679"/>
    </source>
</evidence>
<organism evidence="5">
    <name type="scientific">mine drainage metagenome</name>
    <dbReference type="NCBI Taxonomy" id="410659"/>
    <lineage>
        <taxon>unclassified sequences</taxon>
        <taxon>metagenomes</taxon>
        <taxon>ecological metagenomes</taxon>
    </lineage>
</organism>
<proteinExistence type="inferred from homology"/>
<protein>
    <submittedName>
        <fullName evidence="5">Methylase</fullName>
    </submittedName>
</protein>
<dbReference type="InterPro" id="IPR002052">
    <property type="entry name" value="DNA_methylase_N6_adenine_CS"/>
</dbReference>
<keyword evidence="2 5" id="KW-0489">Methyltransferase</keyword>
<dbReference type="GO" id="GO:0008276">
    <property type="term" value="F:protein methyltransferase activity"/>
    <property type="evidence" value="ECO:0007669"/>
    <property type="project" value="TreeGrafter"/>
</dbReference>
<keyword evidence="3" id="KW-0808">Transferase</keyword>